<dbReference type="GO" id="GO:0031267">
    <property type="term" value="F:small GTPase binding"/>
    <property type="evidence" value="ECO:0007669"/>
    <property type="project" value="TreeGrafter"/>
</dbReference>
<dbReference type="SUPFAM" id="SSF47923">
    <property type="entry name" value="Ypt/Rab-GAP domain of gyp1p"/>
    <property type="match status" value="2"/>
</dbReference>
<dbReference type="OrthoDB" id="294251at2759"/>
<feature type="region of interest" description="Disordered" evidence="1">
    <location>
        <begin position="684"/>
        <end position="707"/>
    </location>
</feature>
<dbReference type="Pfam" id="PF00566">
    <property type="entry name" value="RabGAP-TBC"/>
    <property type="match status" value="1"/>
</dbReference>
<dbReference type="RefSeq" id="XP_001556314.2">
    <property type="nucleotide sequence ID" value="XM_001556264.2"/>
</dbReference>
<dbReference type="AlphaFoldDB" id="A0A384K1L0"/>
<dbReference type="Proteomes" id="UP000001798">
    <property type="component" value="Chromosome 13"/>
</dbReference>
<feature type="region of interest" description="Disordered" evidence="1">
    <location>
        <begin position="558"/>
        <end position="617"/>
    </location>
</feature>
<keyword evidence="4" id="KW-1185">Reference proteome</keyword>
<feature type="region of interest" description="Disordered" evidence="1">
    <location>
        <begin position="314"/>
        <end position="414"/>
    </location>
</feature>
<evidence type="ECO:0000259" key="2">
    <source>
        <dbReference type="PROSITE" id="PS50086"/>
    </source>
</evidence>
<dbReference type="InterPro" id="IPR000195">
    <property type="entry name" value="Rab-GAP-TBC_dom"/>
</dbReference>
<feature type="region of interest" description="Disordered" evidence="1">
    <location>
        <begin position="97"/>
        <end position="117"/>
    </location>
</feature>
<evidence type="ECO:0000313" key="4">
    <source>
        <dbReference type="Proteomes" id="UP000001798"/>
    </source>
</evidence>
<reference evidence="3 4" key="2">
    <citation type="journal article" date="2012" name="Eukaryot. Cell">
        <title>Genome update of Botrytis cinerea strains B05.10 and T4.</title>
        <authorList>
            <person name="Staats M."/>
            <person name="van Kan J.A."/>
        </authorList>
    </citation>
    <scope>NUCLEOTIDE SEQUENCE [LARGE SCALE GENOMIC DNA]</scope>
    <source>
        <strain evidence="3 4">B05.10</strain>
    </source>
</reference>
<dbReference type="InterPro" id="IPR035969">
    <property type="entry name" value="Rab-GAP_TBC_sf"/>
</dbReference>
<dbReference type="EMBL" id="CP009817">
    <property type="protein sequence ID" value="ATZ56514.1"/>
    <property type="molecule type" value="Genomic_DNA"/>
</dbReference>
<organism evidence="3 4">
    <name type="scientific">Botryotinia fuckeliana (strain B05.10)</name>
    <name type="common">Noble rot fungus</name>
    <name type="synonym">Botrytis cinerea</name>
    <dbReference type="NCBI Taxonomy" id="332648"/>
    <lineage>
        <taxon>Eukaryota</taxon>
        <taxon>Fungi</taxon>
        <taxon>Dikarya</taxon>
        <taxon>Ascomycota</taxon>
        <taxon>Pezizomycotina</taxon>
        <taxon>Leotiomycetes</taxon>
        <taxon>Helotiales</taxon>
        <taxon>Sclerotiniaceae</taxon>
        <taxon>Botrytis</taxon>
    </lineage>
</organism>
<feature type="compositionally biased region" description="Basic and acidic residues" evidence="1">
    <location>
        <begin position="1082"/>
        <end position="1091"/>
    </location>
</feature>
<accession>A0A384K1L0</accession>
<dbReference type="PROSITE" id="PS50086">
    <property type="entry name" value="TBC_RABGAP"/>
    <property type="match status" value="1"/>
</dbReference>
<dbReference type="Gene3D" id="1.10.8.270">
    <property type="entry name" value="putative rabgap domain of human tbc1 domain family member 14 like domains"/>
    <property type="match status" value="1"/>
</dbReference>
<evidence type="ECO:0000313" key="3">
    <source>
        <dbReference type="EMBL" id="ATZ56514.1"/>
    </source>
</evidence>
<sequence>MMMSRPLLTKKAWSDYECKSTLSANSHTLQGQIFLFQTPAFTESSYVSSPSQSFTNSFLRYQEESEYNWNKWEGSFVDINQDTVAMENDITGHLSRTASAASMRSQRSQTVRGKSRRLVSQISSSASSISDKSLTSFPSFSGDSPTQERSHFILPTNDGIANQKASAAASIVDSLTTSSPSLHSRSALFDDAPLGSSHIPGSVHHANDEHIERLIARNGAVKLVRQIAEDLARRDAQIAALRRKAEERERSLRKIILECGLSNLDLETRLRAIEGERKLSGAPAPPSESALEDLMNDAMSETVVVGELDSLENDATIRAKEPSPGKANSGTSRGWKDYIWGGTSKTSRTTSRASSINGDAITNGASVHARSGGPGRRTILQNDIFHPPDAVSSLESLSRPPSSGSLAGNRQRKQSSLATLALKLVAGTATVRDPDGKTGRGRSNSAETEPSGRTPSRTSAKSTTSARATPKMNPRAIRNPTPLTQNTTVATQERWDTMGSSPQGSSTTSRENFGPVEMDTILAPEDQPPTLMQYRNYNNPDFLIDRFGFIYDQRRKKRQREAAERMRKGKRGSRVEMLSGGRSSTISAAVTEGDGIDDFRPGSPGSTATDDKVDDEDKPVKRWQDYLKIATFPTELLAHTPSGSMPAFEVMEGGEVPRSPGILTEERGFVPLATTSAPALSIASDAATISKPTPSTTSTPDPTPEDTEPVKLLLQQLGEVHDSLQRDKTVRWNDFLRKVRAERKREGEAAAAALASNTDPRSHRPIPVMPEASLADGEMIGVSGLGNKGKVGRAKWNEFKNLVLGGIPVAYRAKIWAECSGASAMRIPGYYDDLIARSEEDDDPVVVAQIQMDINRTLTDNIYFRKGPGVAKLNEVLLAYSRRNHEVGYCQGMNLITACLLLIMPTAEDAFWVLTSIIEHTLPPGYYDHSLLASRADQQVLRQYVSEILPKLSQHLDDLCIELEALTFQWFLSVFTDCLSAEALFRVWDVVLCMNDGSTFLFQVALALLKLNEQQLLQCSSPANVYTYINHQMTNHAISIDGLIHASEGLRKVVKRDEIEIRRARAIEAEKDLVKQREARNAARKAERAERAAALSSSPEISVSSPTKDKDTGSDESAELTVRSPMPVNDDVD</sequence>
<dbReference type="KEGG" id="bfu:BCIN_13g03520"/>
<protein>
    <recommendedName>
        <fullName evidence="2">Rab-GAP TBC domain-containing protein</fullName>
    </recommendedName>
</protein>
<feature type="compositionally biased region" description="Low complexity" evidence="1">
    <location>
        <begin position="97"/>
        <end position="110"/>
    </location>
</feature>
<feature type="compositionally biased region" description="Polar residues" evidence="1">
    <location>
        <begin position="498"/>
        <end position="511"/>
    </location>
</feature>
<proteinExistence type="predicted"/>
<dbReference type="Gene3D" id="1.10.472.80">
    <property type="entry name" value="Ypt/Rab-GAP domain of gyp1p, domain 3"/>
    <property type="match status" value="1"/>
</dbReference>
<dbReference type="GeneID" id="5436903"/>
<dbReference type="GO" id="GO:0005096">
    <property type="term" value="F:GTPase activator activity"/>
    <property type="evidence" value="ECO:0007669"/>
    <property type="project" value="TreeGrafter"/>
</dbReference>
<name>A0A384K1L0_BOTFB</name>
<feature type="compositionally biased region" description="Polar residues" evidence="1">
    <location>
        <begin position="481"/>
        <end position="491"/>
    </location>
</feature>
<dbReference type="InterPro" id="IPR050302">
    <property type="entry name" value="Rab_GAP_TBC_domain"/>
</dbReference>
<feature type="compositionally biased region" description="Low complexity" evidence="1">
    <location>
        <begin position="392"/>
        <end position="406"/>
    </location>
</feature>
<dbReference type="FunFam" id="1.10.8.270:FF:000026">
    <property type="entry name" value="TBC (Tre-2/Bub2/Cdc16) domain family"/>
    <property type="match status" value="1"/>
</dbReference>
<feature type="compositionally biased region" description="Low complexity" evidence="1">
    <location>
        <begin position="453"/>
        <end position="471"/>
    </location>
</feature>
<feature type="region of interest" description="Disordered" evidence="1">
    <location>
        <begin position="1082"/>
        <end position="1133"/>
    </location>
</feature>
<dbReference type="PANTHER" id="PTHR47219">
    <property type="entry name" value="RAB GTPASE-ACTIVATING PROTEIN 1-LIKE"/>
    <property type="match status" value="1"/>
</dbReference>
<evidence type="ECO:0000256" key="1">
    <source>
        <dbReference type="SAM" id="MobiDB-lite"/>
    </source>
</evidence>
<reference evidence="3 4" key="1">
    <citation type="journal article" date="2011" name="PLoS Genet.">
        <title>Genomic analysis of the necrotrophic fungal pathogens Sclerotinia sclerotiorum and Botrytis cinerea.</title>
        <authorList>
            <person name="Amselem J."/>
            <person name="Cuomo C.A."/>
            <person name="van Kan J.A."/>
            <person name="Viaud M."/>
            <person name="Benito E.P."/>
            <person name="Couloux A."/>
            <person name="Coutinho P.M."/>
            <person name="de Vries R.P."/>
            <person name="Dyer P.S."/>
            <person name="Fillinger S."/>
            <person name="Fournier E."/>
            <person name="Gout L."/>
            <person name="Hahn M."/>
            <person name="Kohn L."/>
            <person name="Lapalu N."/>
            <person name="Plummer K.M."/>
            <person name="Pradier J.M."/>
            <person name="Quevillon E."/>
            <person name="Sharon A."/>
            <person name="Simon A."/>
            <person name="ten Have A."/>
            <person name="Tudzynski B."/>
            <person name="Tudzynski P."/>
            <person name="Wincker P."/>
            <person name="Andrew M."/>
            <person name="Anthouard V."/>
            <person name="Beever R.E."/>
            <person name="Beffa R."/>
            <person name="Benoit I."/>
            <person name="Bouzid O."/>
            <person name="Brault B."/>
            <person name="Chen Z."/>
            <person name="Choquer M."/>
            <person name="Collemare J."/>
            <person name="Cotton P."/>
            <person name="Danchin E.G."/>
            <person name="Da Silva C."/>
            <person name="Gautier A."/>
            <person name="Giraud C."/>
            <person name="Giraud T."/>
            <person name="Gonzalez C."/>
            <person name="Grossetete S."/>
            <person name="Guldener U."/>
            <person name="Henrissat B."/>
            <person name="Howlett B.J."/>
            <person name="Kodira C."/>
            <person name="Kretschmer M."/>
            <person name="Lappartient A."/>
            <person name="Leroch M."/>
            <person name="Levis C."/>
            <person name="Mauceli E."/>
            <person name="Neuveglise C."/>
            <person name="Oeser B."/>
            <person name="Pearson M."/>
            <person name="Poulain J."/>
            <person name="Poussereau N."/>
            <person name="Quesneville H."/>
            <person name="Rascle C."/>
            <person name="Schumacher J."/>
            <person name="Segurens B."/>
            <person name="Sexton A."/>
            <person name="Silva E."/>
            <person name="Sirven C."/>
            <person name="Soanes D.M."/>
            <person name="Talbot N.J."/>
            <person name="Templeton M."/>
            <person name="Yandava C."/>
            <person name="Yarden O."/>
            <person name="Zeng Q."/>
            <person name="Rollins J.A."/>
            <person name="Lebrun M.H."/>
            <person name="Dickman M."/>
        </authorList>
    </citation>
    <scope>NUCLEOTIDE SEQUENCE [LARGE SCALE GENOMIC DNA]</scope>
    <source>
        <strain evidence="3 4">B05.10</strain>
    </source>
</reference>
<feature type="domain" description="Rab-GAP TBC" evidence="2">
    <location>
        <begin position="806"/>
        <end position="995"/>
    </location>
</feature>
<gene>
    <name evidence="3" type="ORF">BCIN_13g03520</name>
</gene>
<feature type="region of interest" description="Disordered" evidence="1">
    <location>
        <begin position="428"/>
        <end position="513"/>
    </location>
</feature>
<feature type="compositionally biased region" description="Low complexity" evidence="1">
    <location>
        <begin position="1092"/>
        <end position="1105"/>
    </location>
</feature>
<dbReference type="SMART" id="SM00164">
    <property type="entry name" value="TBC"/>
    <property type="match status" value="1"/>
</dbReference>
<dbReference type="VEuPathDB" id="FungiDB:Bcin13g03520"/>
<dbReference type="FunFam" id="1.10.472.80:FF:000046">
    <property type="entry name" value="TBC domain-containing protein"/>
    <property type="match status" value="1"/>
</dbReference>
<feature type="compositionally biased region" description="Low complexity" evidence="1">
    <location>
        <begin position="343"/>
        <end position="355"/>
    </location>
</feature>
<dbReference type="PANTHER" id="PTHR47219:SF20">
    <property type="entry name" value="TBC1 DOMAIN FAMILY MEMBER 2B"/>
    <property type="match status" value="1"/>
</dbReference>
<reference evidence="3 4" key="3">
    <citation type="journal article" date="2017" name="Mol. Plant Pathol.">
        <title>A gapless genome sequence of the fungus Botrytis cinerea.</title>
        <authorList>
            <person name="Van Kan J.A."/>
            <person name="Stassen J.H."/>
            <person name="Mosbach A."/>
            <person name="Van Der Lee T.A."/>
            <person name="Faino L."/>
            <person name="Farmer A.D."/>
            <person name="Papasotiriou D.G."/>
            <person name="Zhou S."/>
            <person name="Seidl M.F."/>
            <person name="Cottam E."/>
            <person name="Edel D."/>
            <person name="Hahn M."/>
            <person name="Schwartz D.C."/>
            <person name="Dietrich R.A."/>
            <person name="Widdison S."/>
            <person name="Scalliet G."/>
        </authorList>
    </citation>
    <scope>NUCLEOTIDE SEQUENCE [LARGE SCALE GENOMIC DNA]</scope>
    <source>
        <strain evidence="3 4">B05.10</strain>
    </source>
</reference>